<evidence type="ECO:0000313" key="4">
    <source>
        <dbReference type="Proteomes" id="UP000311382"/>
    </source>
</evidence>
<feature type="compositionally biased region" description="Acidic residues" evidence="2">
    <location>
        <begin position="1004"/>
        <end position="1034"/>
    </location>
</feature>
<feature type="compositionally biased region" description="Low complexity" evidence="2">
    <location>
        <begin position="188"/>
        <end position="197"/>
    </location>
</feature>
<proteinExistence type="predicted"/>
<dbReference type="PANTHER" id="PTHR24216">
    <property type="entry name" value="PAXILLIN-RELATED"/>
    <property type="match status" value="1"/>
</dbReference>
<feature type="region of interest" description="Disordered" evidence="2">
    <location>
        <begin position="881"/>
        <end position="1085"/>
    </location>
</feature>
<feature type="compositionally biased region" description="Polar residues" evidence="2">
    <location>
        <begin position="207"/>
        <end position="219"/>
    </location>
</feature>
<keyword evidence="4" id="KW-1185">Reference proteome</keyword>
<dbReference type="EMBL" id="SOZI01000148">
    <property type="protein sequence ID" value="TNY18261.1"/>
    <property type="molecule type" value="Genomic_DNA"/>
</dbReference>
<accession>A0A5C5FR23</accession>
<name>A0A5C5FR23_9BASI</name>
<keyword evidence="1" id="KW-0175">Coiled coil</keyword>
<reference evidence="3 4" key="1">
    <citation type="submission" date="2019-03" db="EMBL/GenBank/DDBJ databases">
        <title>Rhodosporidium diobovatum UCD-FST 08-225 genome sequencing, assembly, and annotation.</title>
        <authorList>
            <person name="Fakankun I.U."/>
            <person name="Fristensky B."/>
            <person name="Levin D.B."/>
        </authorList>
    </citation>
    <scope>NUCLEOTIDE SEQUENCE [LARGE SCALE GENOMIC DNA]</scope>
    <source>
        <strain evidence="3 4">UCD-FST 08-225</strain>
    </source>
</reference>
<feature type="compositionally biased region" description="Polar residues" evidence="2">
    <location>
        <begin position="287"/>
        <end position="300"/>
    </location>
</feature>
<feature type="compositionally biased region" description="Polar residues" evidence="2">
    <location>
        <begin position="136"/>
        <end position="146"/>
    </location>
</feature>
<protein>
    <submittedName>
        <fullName evidence="3">Uncharacterized protein</fullName>
    </submittedName>
</protein>
<feature type="compositionally biased region" description="Basic residues" evidence="2">
    <location>
        <begin position="1071"/>
        <end position="1085"/>
    </location>
</feature>
<sequence>MPAQPPPATPLPSHDSAGPAPPHRPPHPTAAHTWAEPALPPPQDPAEQFKFAPGPAAGARAPAAGPSAGMGALSSRGAAGGARAPFKATEKAPQGDTHDAEAAVAHPSLRRSPPDEVGDDDDDDDSADTVVLAQPTGGSRNDSGSPSPRLVPDPMAQFRLPVGPPRKPEHASVAVKSSISETIVAPDPGSSGAPRRAGGSGVALHNGTGTKLFQPQGVASTHYHDPPSHLASSSAGHSYKAAEAHAHATAPGPAPAAPSKKRTHSSEAGAPASSRGSKAPTAMVQPAQGTGHASTTSSAKQAPGTGRTHSGPAKTGDGADEARGSKRRRTADAKSAVQVIMNLDQGLKKKDAELAHLRDRIARRDAELEKLFESKHKLKNELAARVKAAVERASLAQKELAELKSGTAEALDIVKSSVGSVASAGELKHELDQIKTALSEHCFDEENKLWLERFEETKLEVLKDLQVELVKGNDVINFLRKDLDTKAGLLAETSASLSHVQASLEDAQAKVITLQHDRLVLLESSQTEKVRHRDELDAVQAAAREKEEALRAARDEAQETAAARVREAMVREEKLGHEWVKAKEEAAEREVELKREALRVASLEARKAEDAVAIEQLRSDIAAARDDLETETQRASECLKDAREDLERERAEHAKRVSEAMAEAEAERDNAHAALAEANALHEKTRSRLEEDLDGARGAVKDLNARALTDEKDELQRKLDIASSEAAKAAAAAEEETSKLRQQVERLVLDMESLSAAKLAAEDSRRHLFESHSRLKSDSEATLEQVARLQRDLAAAREEKAKALEAKDAAVREAEDRAEAKLAAREKELTELAVKERQAAATAALEQGKALRETELLDKGNELKRANNKLEELNKKHNRALSELAKAKARPIIDPHIASSSTNGDPSPQGGARPTGPANGPRDPTSPLVAGASHDTAHAGAGSATKGRKKPKGVAFTASAAPAAPSAPAKPQRRASAAGTKPHTSILPPVATSTKRVRAPPVFDDADDADETLVQQDDDETMEAGEVADAEESFEATLEQRDGQDEGDRLEEEEDDIIDANTPVLPPVAKPKPRTKYTSSSKKRR</sequence>
<feature type="compositionally biased region" description="Low complexity" evidence="2">
    <location>
        <begin position="958"/>
        <end position="978"/>
    </location>
</feature>
<feature type="region of interest" description="Disordered" evidence="2">
    <location>
        <begin position="840"/>
        <end position="861"/>
    </location>
</feature>
<feature type="compositionally biased region" description="Acidic residues" evidence="2">
    <location>
        <begin position="116"/>
        <end position="127"/>
    </location>
</feature>
<feature type="compositionally biased region" description="Basic and acidic residues" evidence="2">
    <location>
        <begin position="849"/>
        <end position="861"/>
    </location>
</feature>
<feature type="compositionally biased region" description="Acidic residues" evidence="2">
    <location>
        <begin position="1048"/>
        <end position="1058"/>
    </location>
</feature>
<feature type="compositionally biased region" description="Low complexity" evidence="2">
    <location>
        <begin position="52"/>
        <end position="84"/>
    </location>
</feature>
<feature type="compositionally biased region" description="Basic and acidic residues" evidence="2">
    <location>
        <begin position="1038"/>
        <end position="1047"/>
    </location>
</feature>
<feature type="coiled-coil region" evidence="1">
    <location>
        <begin position="361"/>
        <end position="399"/>
    </location>
</feature>
<feature type="coiled-coil region" evidence="1">
    <location>
        <begin position="522"/>
        <end position="563"/>
    </location>
</feature>
<dbReference type="AlphaFoldDB" id="A0A5C5FR23"/>
<evidence type="ECO:0000256" key="2">
    <source>
        <dbReference type="SAM" id="MobiDB-lite"/>
    </source>
</evidence>
<feature type="compositionally biased region" description="Pro residues" evidence="2">
    <location>
        <begin position="1"/>
        <end position="10"/>
    </location>
</feature>
<dbReference type="PANTHER" id="PTHR24216:SF65">
    <property type="entry name" value="PAXILLIN-LIKE PROTEIN 1"/>
    <property type="match status" value="1"/>
</dbReference>
<feature type="coiled-coil region" evidence="1">
    <location>
        <begin position="614"/>
        <end position="750"/>
    </location>
</feature>
<gene>
    <name evidence="3" type="ORF">DMC30DRAFT_427338</name>
</gene>
<evidence type="ECO:0000313" key="3">
    <source>
        <dbReference type="EMBL" id="TNY18261.1"/>
    </source>
</evidence>
<organism evidence="3 4">
    <name type="scientific">Rhodotorula diobovata</name>
    <dbReference type="NCBI Taxonomy" id="5288"/>
    <lineage>
        <taxon>Eukaryota</taxon>
        <taxon>Fungi</taxon>
        <taxon>Dikarya</taxon>
        <taxon>Basidiomycota</taxon>
        <taxon>Pucciniomycotina</taxon>
        <taxon>Microbotryomycetes</taxon>
        <taxon>Sporidiobolales</taxon>
        <taxon>Sporidiobolaceae</taxon>
        <taxon>Rhodotorula</taxon>
    </lineage>
</organism>
<dbReference type="STRING" id="5288.A0A5C5FR23"/>
<evidence type="ECO:0000256" key="1">
    <source>
        <dbReference type="SAM" id="Coils"/>
    </source>
</evidence>
<dbReference type="Proteomes" id="UP000311382">
    <property type="component" value="Unassembled WGS sequence"/>
</dbReference>
<comment type="caution">
    <text evidence="3">The sequence shown here is derived from an EMBL/GenBank/DDBJ whole genome shotgun (WGS) entry which is preliminary data.</text>
</comment>
<feature type="region of interest" description="Disordered" evidence="2">
    <location>
        <begin position="1"/>
        <end position="334"/>
    </location>
</feature>
<dbReference type="OrthoDB" id="2537790at2759"/>